<accession>D0LZ56</accession>
<evidence type="ECO:0000313" key="1">
    <source>
        <dbReference type="EMBL" id="ACY16318.1"/>
    </source>
</evidence>
<dbReference type="Gene3D" id="3.40.50.1240">
    <property type="entry name" value="Phosphoglycerate mutase-like"/>
    <property type="match status" value="1"/>
</dbReference>
<dbReference type="InterPro" id="IPR050275">
    <property type="entry name" value="PGM_Phosphatase"/>
</dbReference>
<evidence type="ECO:0000313" key="2">
    <source>
        <dbReference type="Proteomes" id="UP000001880"/>
    </source>
</evidence>
<reference evidence="1 2" key="1">
    <citation type="journal article" date="2010" name="Stand. Genomic Sci.">
        <title>Complete genome sequence of Haliangium ochraceum type strain (SMP-2).</title>
        <authorList>
            <consortium name="US DOE Joint Genome Institute (JGI-PGF)"/>
            <person name="Ivanova N."/>
            <person name="Daum C."/>
            <person name="Lang E."/>
            <person name="Abt B."/>
            <person name="Kopitz M."/>
            <person name="Saunders E."/>
            <person name="Lapidus A."/>
            <person name="Lucas S."/>
            <person name="Glavina Del Rio T."/>
            <person name="Nolan M."/>
            <person name="Tice H."/>
            <person name="Copeland A."/>
            <person name="Cheng J.F."/>
            <person name="Chen F."/>
            <person name="Bruce D."/>
            <person name="Goodwin L."/>
            <person name="Pitluck S."/>
            <person name="Mavromatis K."/>
            <person name="Pati A."/>
            <person name="Mikhailova N."/>
            <person name="Chen A."/>
            <person name="Palaniappan K."/>
            <person name="Land M."/>
            <person name="Hauser L."/>
            <person name="Chang Y.J."/>
            <person name="Jeffries C.D."/>
            <person name="Detter J.C."/>
            <person name="Brettin T."/>
            <person name="Rohde M."/>
            <person name="Goker M."/>
            <person name="Bristow J."/>
            <person name="Markowitz V."/>
            <person name="Eisen J.A."/>
            <person name="Hugenholtz P."/>
            <person name="Kyrpides N.C."/>
            <person name="Klenk H.P."/>
        </authorList>
    </citation>
    <scope>NUCLEOTIDE SEQUENCE [LARGE SCALE GENOMIC DNA]</scope>
    <source>
        <strain evidence="2">DSM 14365 / CIP 107738 / JCM 11303 / AJ 13395 / SMP-2</strain>
    </source>
</reference>
<dbReference type="CDD" id="cd07067">
    <property type="entry name" value="HP_PGM_like"/>
    <property type="match status" value="1"/>
</dbReference>
<dbReference type="AlphaFoldDB" id="D0LZ56"/>
<protein>
    <submittedName>
        <fullName evidence="1">Phosphoglycerate mutase</fullName>
    </submittedName>
</protein>
<dbReference type="eggNOG" id="COG0406">
    <property type="taxonomic scope" value="Bacteria"/>
</dbReference>
<sequence>MRHRLIRRSRSCYRAAGLETKVLLIYPGPTDWHQGGKLLGRADIALNATGREHAERLAGWLEGLGIGEILSSPLVRALDTAKTIGNRLGIEIARDHRLIELDLGRWQSKTMAEVMASDEYAAFLEDPLRVEAPGGETFQQVKQRASAALEQALEDNPAGATIAVVTHARVIRVLLAHYLGAPPATYHRLRLQPGSVSVLAFTHDSHRPWVLATGWMGPSLSQLLAAR</sequence>
<organism evidence="1 2">
    <name type="scientific">Haliangium ochraceum (strain DSM 14365 / JCM 11303 / SMP-2)</name>
    <dbReference type="NCBI Taxonomy" id="502025"/>
    <lineage>
        <taxon>Bacteria</taxon>
        <taxon>Pseudomonadati</taxon>
        <taxon>Myxococcota</taxon>
        <taxon>Polyangia</taxon>
        <taxon>Haliangiales</taxon>
        <taxon>Kofleriaceae</taxon>
        <taxon>Haliangium</taxon>
    </lineage>
</organism>
<dbReference type="HOGENOM" id="CLU_033323_8_4_7"/>
<dbReference type="STRING" id="502025.Hoch_3818"/>
<dbReference type="GO" id="GO:0005737">
    <property type="term" value="C:cytoplasm"/>
    <property type="evidence" value="ECO:0007669"/>
    <property type="project" value="TreeGrafter"/>
</dbReference>
<dbReference type="SUPFAM" id="SSF53254">
    <property type="entry name" value="Phosphoglycerate mutase-like"/>
    <property type="match status" value="1"/>
</dbReference>
<dbReference type="SMART" id="SM00855">
    <property type="entry name" value="PGAM"/>
    <property type="match status" value="1"/>
</dbReference>
<dbReference type="KEGG" id="hoh:Hoch_3818"/>
<dbReference type="PANTHER" id="PTHR48100">
    <property type="entry name" value="BROAD-SPECIFICITY PHOSPHATASE YOR283W-RELATED"/>
    <property type="match status" value="1"/>
</dbReference>
<proteinExistence type="predicted"/>
<dbReference type="GO" id="GO:0016791">
    <property type="term" value="F:phosphatase activity"/>
    <property type="evidence" value="ECO:0007669"/>
    <property type="project" value="TreeGrafter"/>
</dbReference>
<dbReference type="InterPro" id="IPR029033">
    <property type="entry name" value="His_PPase_superfam"/>
</dbReference>
<dbReference type="InterPro" id="IPR013078">
    <property type="entry name" value="His_Pase_superF_clade-1"/>
</dbReference>
<dbReference type="Proteomes" id="UP000001880">
    <property type="component" value="Chromosome"/>
</dbReference>
<dbReference type="EMBL" id="CP001804">
    <property type="protein sequence ID" value="ACY16318.1"/>
    <property type="molecule type" value="Genomic_DNA"/>
</dbReference>
<keyword evidence="2" id="KW-1185">Reference proteome</keyword>
<gene>
    <name evidence="1" type="ordered locus">Hoch_3818</name>
</gene>
<name>D0LZ56_HALO1</name>
<dbReference type="Pfam" id="PF00300">
    <property type="entry name" value="His_Phos_1"/>
    <property type="match status" value="1"/>
</dbReference>
<dbReference type="PANTHER" id="PTHR48100:SF59">
    <property type="entry name" value="ADENOSYLCOBALAMIN_ALPHA-RIBAZOLE PHOSPHATASE"/>
    <property type="match status" value="1"/>
</dbReference>